<keyword evidence="2" id="KW-1185">Reference proteome</keyword>
<dbReference type="Gene3D" id="2.40.160.130">
    <property type="entry name" value="Capsule assembly protein Wzi"/>
    <property type="match status" value="1"/>
</dbReference>
<evidence type="ECO:0000313" key="1">
    <source>
        <dbReference type="EMBL" id="TWJ02445.1"/>
    </source>
</evidence>
<comment type="caution">
    <text evidence="1">The sequence shown here is derived from an EMBL/GenBank/DDBJ whole genome shotgun (WGS) entry which is preliminary data.</text>
</comment>
<protein>
    <submittedName>
        <fullName evidence="1">Capsule assembly protein Wzi</fullName>
    </submittedName>
</protein>
<dbReference type="EMBL" id="VLLI01000003">
    <property type="protein sequence ID" value="TWJ02445.1"/>
    <property type="molecule type" value="Genomic_DNA"/>
</dbReference>
<gene>
    <name evidence="1" type="ORF">JN11_01418</name>
</gene>
<accession>A0A562UAS5</accession>
<name>A0A562UAS5_9SPHI</name>
<dbReference type="Pfam" id="PF14052">
    <property type="entry name" value="Caps_assemb_Wzi"/>
    <property type="match status" value="1"/>
</dbReference>
<dbReference type="InterPro" id="IPR026950">
    <property type="entry name" value="Caps_assemb_Wzi"/>
</dbReference>
<dbReference type="InterPro" id="IPR038636">
    <property type="entry name" value="Wzi_sf"/>
</dbReference>
<organism evidence="1 2">
    <name type="scientific">Mucilaginibacter frigoritolerans</name>
    <dbReference type="NCBI Taxonomy" id="652788"/>
    <lineage>
        <taxon>Bacteria</taxon>
        <taxon>Pseudomonadati</taxon>
        <taxon>Bacteroidota</taxon>
        <taxon>Sphingobacteriia</taxon>
        <taxon>Sphingobacteriales</taxon>
        <taxon>Sphingobacteriaceae</taxon>
        <taxon>Mucilaginibacter</taxon>
    </lineage>
</organism>
<sequence length="489" mass="54172">MINIKAVQMRAISLLITLLFLHLIVKSQDVHVSLEAQGIGTTGNTVPFWLRSDQFGSIPLKGGSGSLIAKFRKDYDSLKKVDWGMSFEGRGNFGQQTQFTLIEGLVKARAGVFELKVGRSKDIIGLVDSTLSSGSFSVSGNALGVPKASIGVPQYYSIPIFGKLIAVKGHFATGYLGDIGIQYNEKPKGFVGYYLENDLYFNIGQPGSRFHFQFGFNHEAVWGNEKEVFGSSFKLSPLKTYWYVISGKTYYSSKVGNHLGSLDVGATYRFDDLTLTVYRQNLYDKGALWHLANLADGLNGLSIANNQAKTGDFYWKKFLFEFLYTANQAGYLSSKDTKSGAEDYYNNYEYLQGWSYKDMGLGTPFITPTYDAKTKSSAQGNEFFINNRVSALHVAAEVYAFKWYYTAKISYSKNYGTFENGSELYRGVGSIVKGVGDPPFAEVNEASLYLEGMRPLKNGYTIGYDIGIDLGQLLNNSLGLILKASKSFL</sequence>
<dbReference type="Proteomes" id="UP000317010">
    <property type="component" value="Unassembled WGS sequence"/>
</dbReference>
<dbReference type="AlphaFoldDB" id="A0A562UAS5"/>
<evidence type="ECO:0000313" key="2">
    <source>
        <dbReference type="Proteomes" id="UP000317010"/>
    </source>
</evidence>
<reference evidence="1 2" key="1">
    <citation type="submission" date="2019-07" db="EMBL/GenBank/DDBJ databases">
        <title>Genomic Encyclopedia of Archaeal and Bacterial Type Strains, Phase II (KMG-II): from individual species to whole genera.</title>
        <authorList>
            <person name="Goeker M."/>
        </authorList>
    </citation>
    <scope>NUCLEOTIDE SEQUENCE [LARGE SCALE GENOMIC DNA]</scope>
    <source>
        <strain evidence="1 2">ATCC BAA-1854</strain>
    </source>
</reference>
<proteinExistence type="predicted"/>